<sequence length="43" mass="4853">MPVYVRVGVSRRESVCAPAPGDARGHDGFREWRSLGFQFLICE</sequence>
<dbReference type="AlphaFoldDB" id="A0A2P2PJD6"/>
<proteinExistence type="predicted"/>
<dbReference type="EMBL" id="GGEC01074380">
    <property type="protein sequence ID" value="MBX54864.1"/>
    <property type="molecule type" value="Transcribed_RNA"/>
</dbReference>
<reference evidence="1" key="1">
    <citation type="submission" date="2018-02" db="EMBL/GenBank/DDBJ databases">
        <title>Rhizophora mucronata_Transcriptome.</title>
        <authorList>
            <person name="Meera S.P."/>
            <person name="Sreeshan A."/>
            <person name="Augustine A."/>
        </authorList>
    </citation>
    <scope>NUCLEOTIDE SEQUENCE</scope>
    <source>
        <tissue evidence="1">Leaf</tissue>
    </source>
</reference>
<name>A0A2P2PJD6_RHIMU</name>
<organism evidence="1">
    <name type="scientific">Rhizophora mucronata</name>
    <name type="common">Asiatic mangrove</name>
    <dbReference type="NCBI Taxonomy" id="61149"/>
    <lineage>
        <taxon>Eukaryota</taxon>
        <taxon>Viridiplantae</taxon>
        <taxon>Streptophyta</taxon>
        <taxon>Embryophyta</taxon>
        <taxon>Tracheophyta</taxon>
        <taxon>Spermatophyta</taxon>
        <taxon>Magnoliopsida</taxon>
        <taxon>eudicotyledons</taxon>
        <taxon>Gunneridae</taxon>
        <taxon>Pentapetalae</taxon>
        <taxon>rosids</taxon>
        <taxon>fabids</taxon>
        <taxon>Malpighiales</taxon>
        <taxon>Rhizophoraceae</taxon>
        <taxon>Rhizophora</taxon>
    </lineage>
</organism>
<evidence type="ECO:0000313" key="1">
    <source>
        <dbReference type="EMBL" id="MBX54864.1"/>
    </source>
</evidence>
<accession>A0A2P2PJD6</accession>
<protein>
    <submittedName>
        <fullName evidence="1">Uncharacterized protein</fullName>
    </submittedName>
</protein>